<name>A0A316A0E0_9FIRM</name>
<keyword evidence="2" id="KW-0813">Transport</keyword>
<dbReference type="OrthoDB" id="9815946at2"/>
<feature type="signal peptide" evidence="5">
    <location>
        <begin position="1"/>
        <end position="21"/>
    </location>
</feature>
<dbReference type="PIRSF" id="PIRSF006470">
    <property type="entry name" value="DctB"/>
    <property type="match status" value="1"/>
</dbReference>
<comment type="similarity">
    <text evidence="1">Belongs to the bacterial solute-binding protein 7 family.</text>
</comment>
<sequence>MKKISSIIIVAALLAVSISVAGLGSAASDNKGAKDGEQRYAWPLATSSTEDTITHVFAQTFAEEVAQLSDGEMKIQVYPQSTLGGDRELLESCKDGDIPFVLQSPAPQVSFMPQLCVFDMPCVFQDIQTARDTVDNPKFQKIIKGIYKDAGYQLLGTADQCFRVMTSQKLFTGFDSFKSQKIRTMENPFHIQFWKALGANPTPMTFSEVYIGLQQGTIDAQENAYELLVSAKLYEQQKYVIETNAVPDYTTLIVSDEFYQGLSEKQQKVIRDAAQNAQDKARQSANDRREQRKKELQKEGMEIIELDDSVWKEMQDVCKPVYESIRKRAGEELVDLYMGKEK</sequence>
<organism evidence="6 7">
    <name type="scientific">Faecalicatena contorta</name>
    <dbReference type="NCBI Taxonomy" id="39482"/>
    <lineage>
        <taxon>Bacteria</taxon>
        <taxon>Bacillati</taxon>
        <taxon>Bacillota</taxon>
        <taxon>Clostridia</taxon>
        <taxon>Lachnospirales</taxon>
        <taxon>Lachnospiraceae</taxon>
        <taxon>Faecalicatena</taxon>
    </lineage>
</organism>
<dbReference type="PANTHER" id="PTHR33376">
    <property type="match status" value="1"/>
</dbReference>
<dbReference type="RefSeq" id="WP_109708888.1">
    <property type="nucleotide sequence ID" value="NZ_QGDS01000002.1"/>
</dbReference>
<keyword evidence="7" id="KW-1185">Reference proteome</keyword>
<keyword evidence="6" id="KW-0675">Receptor</keyword>
<feature type="chain" id="PRO_5043163549" evidence="5">
    <location>
        <begin position="22"/>
        <end position="342"/>
    </location>
</feature>
<dbReference type="GO" id="GO:0030288">
    <property type="term" value="C:outer membrane-bounded periplasmic space"/>
    <property type="evidence" value="ECO:0007669"/>
    <property type="project" value="InterPro"/>
</dbReference>
<dbReference type="PANTHER" id="PTHR33376:SF7">
    <property type="entry name" value="C4-DICARBOXYLATE-BINDING PROTEIN DCTB"/>
    <property type="match status" value="1"/>
</dbReference>
<dbReference type="GO" id="GO:0055085">
    <property type="term" value="P:transmembrane transport"/>
    <property type="evidence" value="ECO:0007669"/>
    <property type="project" value="InterPro"/>
</dbReference>
<evidence type="ECO:0000256" key="1">
    <source>
        <dbReference type="ARBA" id="ARBA00009023"/>
    </source>
</evidence>
<dbReference type="AlphaFoldDB" id="A0A316A0E0"/>
<evidence type="ECO:0000256" key="3">
    <source>
        <dbReference type="ARBA" id="ARBA00022729"/>
    </source>
</evidence>
<dbReference type="Pfam" id="PF03480">
    <property type="entry name" value="DctP"/>
    <property type="match status" value="1"/>
</dbReference>
<dbReference type="CDD" id="cd13603">
    <property type="entry name" value="PBP2_TRAP_Siap_TeaA_like"/>
    <property type="match status" value="1"/>
</dbReference>
<dbReference type="EMBL" id="UHJJ01000002">
    <property type="protein sequence ID" value="SUQ12857.1"/>
    <property type="molecule type" value="Genomic_DNA"/>
</dbReference>
<dbReference type="InterPro" id="IPR018389">
    <property type="entry name" value="DctP_fam"/>
</dbReference>
<gene>
    <name evidence="6" type="ORF">SAMN05216529_10272</name>
</gene>
<feature type="region of interest" description="Disordered" evidence="4">
    <location>
        <begin position="275"/>
        <end position="297"/>
    </location>
</feature>
<dbReference type="InterPro" id="IPR004682">
    <property type="entry name" value="TRAP_DctP"/>
</dbReference>
<evidence type="ECO:0000313" key="7">
    <source>
        <dbReference type="Proteomes" id="UP000254051"/>
    </source>
</evidence>
<dbReference type="InterPro" id="IPR038404">
    <property type="entry name" value="TRAP_DctP_sf"/>
</dbReference>
<accession>A0A316A0E0</accession>
<protein>
    <submittedName>
        <fullName evidence="6">Tripartite ATP-independent transporter solute receptor, DctP family</fullName>
    </submittedName>
</protein>
<dbReference type="Proteomes" id="UP000254051">
    <property type="component" value="Unassembled WGS sequence"/>
</dbReference>
<feature type="compositionally biased region" description="Basic and acidic residues" evidence="4">
    <location>
        <begin position="279"/>
        <end position="297"/>
    </location>
</feature>
<proteinExistence type="inferred from homology"/>
<evidence type="ECO:0000256" key="4">
    <source>
        <dbReference type="SAM" id="MobiDB-lite"/>
    </source>
</evidence>
<evidence type="ECO:0000256" key="2">
    <source>
        <dbReference type="ARBA" id="ARBA00022448"/>
    </source>
</evidence>
<dbReference type="Gene3D" id="3.40.190.170">
    <property type="entry name" value="Bacterial extracellular solute-binding protein, family 7"/>
    <property type="match status" value="1"/>
</dbReference>
<dbReference type="NCBIfam" id="TIGR00787">
    <property type="entry name" value="dctP"/>
    <property type="match status" value="1"/>
</dbReference>
<dbReference type="NCBIfam" id="NF037995">
    <property type="entry name" value="TRAP_S1"/>
    <property type="match status" value="1"/>
</dbReference>
<evidence type="ECO:0000256" key="5">
    <source>
        <dbReference type="SAM" id="SignalP"/>
    </source>
</evidence>
<keyword evidence="3 5" id="KW-0732">Signal</keyword>
<evidence type="ECO:0000313" key="6">
    <source>
        <dbReference type="EMBL" id="SUQ12857.1"/>
    </source>
</evidence>
<reference evidence="7" key="1">
    <citation type="submission" date="2017-07" db="EMBL/GenBank/DDBJ databases">
        <authorList>
            <person name="Varghese N."/>
            <person name="Submissions S."/>
        </authorList>
    </citation>
    <scope>NUCLEOTIDE SEQUENCE [LARGE SCALE GENOMIC DNA]</scope>
    <source>
        <strain evidence="7">NLAE-zl-C134</strain>
    </source>
</reference>